<dbReference type="Bgee" id="ENSELUG00000002289">
    <property type="expression patterns" value="Expressed in camera-type eye and 4 other cell types or tissues"/>
</dbReference>
<proteinExistence type="inferred from homology"/>
<dbReference type="Gene3D" id="2.60.20.10">
    <property type="entry name" value="Crystallins"/>
    <property type="match status" value="2"/>
</dbReference>
<reference evidence="6" key="3">
    <citation type="submission" date="2025-08" db="UniProtKB">
        <authorList>
            <consortium name="Ensembl"/>
        </authorList>
    </citation>
    <scope>IDENTIFICATION</scope>
</reference>
<dbReference type="GeneTree" id="ENSGT00940000164501"/>
<evidence type="ECO:0000259" key="5">
    <source>
        <dbReference type="PROSITE" id="PS50915"/>
    </source>
</evidence>
<dbReference type="Proteomes" id="UP000265140">
    <property type="component" value="Chromosome 22"/>
</dbReference>
<keyword evidence="3" id="KW-0273">Eye lens protein</keyword>
<protein>
    <recommendedName>
        <fullName evidence="5">Beta/gamma crystallin 'Greek key' domain-containing protein</fullName>
    </recommendedName>
</protein>
<feature type="domain" description="Beta/gamma crystallin 'Greek key'" evidence="5">
    <location>
        <begin position="2"/>
        <end position="40"/>
    </location>
</feature>
<dbReference type="GO" id="GO:0002088">
    <property type="term" value="P:lens development in camera-type eye"/>
    <property type="evidence" value="ECO:0007669"/>
    <property type="project" value="TreeGrafter"/>
</dbReference>
<comment type="function">
    <text evidence="1">Crystallins are the dominant structural components of the vertebrate eye lens.</text>
</comment>
<keyword evidence="4" id="KW-0677">Repeat</keyword>
<dbReference type="PROSITE" id="PS50915">
    <property type="entry name" value="CRYSTALLIN_BETA_GAMMA"/>
    <property type="match status" value="3"/>
</dbReference>
<reference evidence="6" key="4">
    <citation type="submission" date="2025-09" db="UniProtKB">
        <authorList>
            <consortium name="Ensembl"/>
        </authorList>
    </citation>
    <scope>IDENTIFICATION</scope>
</reference>
<dbReference type="SMART" id="SM00247">
    <property type="entry name" value="XTALbg"/>
    <property type="match status" value="2"/>
</dbReference>
<dbReference type="PANTHER" id="PTHR11818">
    <property type="entry name" value="BETA/GAMMA CRYSTALLIN"/>
    <property type="match status" value="1"/>
</dbReference>
<feature type="domain" description="Beta/gamma crystallin 'Greek key'" evidence="5">
    <location>
        <begin position="130"/>
        <end position="172"/>
    </location>
</feature>
<dbReference type="Pfam" id="PF00030">
    <property type="entry name" value="Crystall"/>
    <property type="match status" value="2"/>
</dbReference>
<dbReference type="RefSeq" id="XP_034145720.1">
    <property type="nucleotide sequence ID" value="XM_034289829.1"/>
</dbReference>
<evidence type="ECO:0000256" key="1">
    <source>
        <dbReference type="ARBA" id="ARBA00003689"/>
    </source>
</evidence>
<dbReference type="InterPro" id="IPR050252">
    <property type="entry name" value="Beta/Gamma-Crystallin"/>
</dbReference>
<evidence type="ECO:0000256" key="3">
    <source>
        <dbReference type="ARBA" id="ARBA00022613"/>
    </source>
</evidence>
<comment type="similarity">
    <text evidence="2">Belongs to the beta/gamma-crystallin family.</text>
</comment>
<dbReference type="FunFam" id="2.60.20.10:FF:000003">
    <property type="entry name" value="Crystallin gamma S"/>
    <property type="match status" value="1"/>
</dbReference>
<evidence type="ECO:0000256" key="4">
    <source>
        <dbReference type="ARBA" id="ARBA00022737"/>
    </source>
</evidence>
<dbReference type="InterPro" id="IPR001064">
    <property type="entry name" value="Beta/gamma_crystallin"/>
</dbReference>
<dbReference type="AlphaFoldDB" id="A0A3P8X8E7"/>
<evidence type="ECO:0000313" key="6">
    <source>
        <dbReference type="Ensembl" id="ENSELUP00000000741.2"/>
    </source>
</evidence>
<dbReference type="SUPFAM" id="SSF49695">
    <property type="entry name" value="gamma-Crystallin-like"/>
    <property type="match status" value="1"/>
</dbReference>
<organism evidence="6 7">
    <name type="scientific">Esox lucius</name>
    <name type="common">Northern pike</name>
    <dbReference type="NCBI Taxonomy" id="8010"/>
    <lineage>
        <taxon>Eukaryota</taxon>
        <taxon>Metazoa</taxon>
        <taxon>Chordata</taxon>
        <taxon>Craniata</taxon>
        <taxon>Vertebrata</taxon>
        <taxon>Euteleostomi</taxon>
        <taxon>Actinopterygii</taxon>
        <taxon>Neopterygii</taxon>
        <taxon>Teleostei</taxon>
        <taxon>Protacanthopterygii</taxon>
        <taxon>Esociformes</taxon>
        <taxon>Esocidae</taxon>
        <taxon>Esox</taxon>
    </lineage>
</organism>
<accession>A0A3P8X8E7</accession>
<reference evidence="7" key="1">
    <citation type="journal article" date="2014" name="PLoS ONE">
        <title>The genome and linkage map of the northern pike (Esox lucius): conserved synteny revealed between the salmonid sister group and the Neoteleostei.</title>
        <authorList>
            <person name="Rondeau E.B."/>
            <person name="Minkley D.R."/>
            <person name="Leong J.S."/>
            <person name="Messmer A.M."/>
            <person name="Jantzen J.R."/>
            <person name="von Schalburg K.R."/>
            <person name="Lemon C."/>
            <person name="Bird N.H."/>
            <person name="Koop B.F."/>
        </authorList>
    </citation>
    <scope>NUCLEOTIDE SEQUENCE</scope>
</reference>
<name>A0A3P8X8E7_ESOLU</name>
<dbReference type="PRINTS" id="PR01367">
    <property type="entry name" value="BGCRYSTALLIN"/>
</dbReference>
<sequence length="174" mass="20897">MGKIIFYEDRDFSGCQHECINDCADLHFYFNRCQSIRVESGCFMVYDRPNYMGHQHFLRRGDYCDYQRLMGMNDCVRSCRIIPAHRGSFRIRLYDRYDMAGQMMELCDDCPNMMERFRMSDINSCNVMEGHWLMYDQANYMGRPYYLRPSEYRMPSDWGGQSCRIGSIKRLMDL</sequence>
<reference evidence="6" key="2">
    <citation type="submission" date="2020-02" db="EMBL/GenBank/DDBJ databases">
        <title>Esox lucius (northern pike) genome, fEsoLuc1, primary haplotype.</title>
        <authorList>
            <person name="Myers G."/>
            <person name="Karagic N."/>
            <person name="Meyer A."/>
            <person name="Pippel M."/>
            <person name="Reichard M."/>
            <person name="Winkler S."/>
            <person name="Tracey A."/>
            <person name="Sims Y."/>
            <person name="Howe K."/>
            <person name="Rhie A."/>
            <person name="Formenti G."/>
            <person name="Durbin R."/>
            <person name="Fedrigo O."/>
            <person name="Jarvis E.D."/>
        </authorList>
    </citation>
    <scope>NUCLEOTIDE SEQUENCE [LARGE SCALE GENOMIC DNA]</scope>
</reference>
<dbReference type="GO" id="GO:0007601">
    <property type="term" value="P:visual perception"/>
    <property type="evidence" value="ECO:0007669"/>
    <property type="project" value="TreeGrafter"/>
</dbReference>
<keyword evidence="7" id="KW-1185">Reference proteome</keyword>
<dbReference type="InterPro" id="IPR011024">
    <property type="entry name" value="G_crystallin-like"/>
</dbReference>
<dbReference type="Ensembl" id="ENSELUT00000018559.3">
    <property type="protein sequence ID" value="ENSELUP00000000741.2"/>
    <property type="gene ID" value="ENSELUG00000002293.3"/>
</dbReference>
<evidence type="ECO:0000256" key="2">
    <source>
        <dbReference type="ARBA" id="ARBA00009646"/>
    </source>
</evidence>
<dbReference type="GeneID" id="105023184"/>
<feature type="domain" description="Beta/gamma crystallin 'Greek key'" evidence="5">
    <location>
        <begin position="41"/>
        <end position="83"/>
    </location>
</feature>
<evidence type="ECO:0000313" key="7">
    <source>
        <dbReference type="Proteomes" id="UP000265140"/>
    </source>
</evidence>
<dbReference type="GO" id="GO:0005212">
    <property type="term" value="F:structural constituent of eye lens"/>
    <property type="evidence" value="ECO:0007669"/>
    <property type="project" value="UniProtKB-KW"/>
</dbReference>
<dbReference type="PANTHER" id="PTHR11818:SF129">
    <property type="entry name" value="CRYSTALLIN, GAMMA M6-RELATED"/>
    <property type="match status" value="1"/>
</dbReference>
<dbReference type="FunFam" id="2.60.20.10:FF:000001">
    <property type="entry name" value="Crystallin gamma S"/>
    <property type="match status" value="1"/>
</dbReference>